<dbReference type="Proteomes" id="UP001610335">
    <property type="component" value="Unassembled WGS sequence"/>
</dbReference>
<accession>A0ABR4HHC3</accession>
<dbReference type="PANTHER" id="PTHR13887:SF41">
    <property type="entry name" value="THIOREDOXIN SUPERFAMILY PROTEIN"/>
    <property type="match status" value="1"/>
</dbReference>
<evidence type="ECO:0000313" key="2">
    <source>
        <dbReference type="EMBL" id="KAL2814881.1"/>
    </source>
</evidence>
<sequence>MTVIEIEVILDFVCAWCYIGKRKLDRAISLYQKTYPGGRADIFKITWSPYYLNYNPHGRSVPKSDLVDERLGHMTPEQQTALFNRMNQIGRGVGIYFKGGGLMGASTRDAHRLVYLARVEGVEGLVQGALVEGILRAYHEMERDISERNVLVDVAVQAGLARERVLEWLDSDLGGDVVDDQAWRNKDEGKGAGVPRYVVQGGHRLDGVQDESDFIQLLAEIKEKNVE</sequence>
<dbReference type="CDD" id="cd03024">
    <property type="entry name" value="DsbA_FrnE"/>
    <property type="match status" value="1"/>
</dbReference>
<protein>
    <submittedName>
        <fullName evidence="2">Thioredoxin-like protein</fullName>
    </submittedName>
</protein>
<dbReference type="SUPFAM" id="SSF52833">
    <property type="entry name" value="Thioredoxin-like"/>
    <property type="match status" value="1"/>
</dbReference>
<dbReference type="Gene3D" id="3.40.30.10">
    <property type="entry name" value="Glutaredoxin"/>
    <property type="match status" value="1"/>
</dbReference>
<dbReference type="InterPro" id="IPR036249">
    <property type="entry name" value="Thioredoxin-like_sf"/>
</dbReference>
<gene>
    <name evidence="2" type="ORF">BDW59DRAFT_17693</name>
</gene>
<dbReference type="InterPro" id="IPR001853">
    <property type="entry name" value="DSBA-like_thioredoxin_dom"/>
</dbReference>
<organism evidence="2 3">
    <name type="scientific">Aspergillus cavernicola</name>
    <dbReference type="NCBI Taxonomy" id="176166"/>
    <lineage>
        <taxon>Eukaryota</taxon>
        <taxon>Fungi</taxon>
        <taxon>Dikarya</taxon>
        <taxon>Ascomycota</taxon>
        <taxon>Pezizomycotina</taxon>
        <taxon>Eurotiomycetes</taxon>
        <taxon>Eurotiomycetidae</taxon>
        <taxon>Eurotiales</taxon>
        <taxon>Aspergillaceae</taxon>
        <taxon>Aspergillus</taxon>
        <taxon>Aspergillus subgen. Nidulantes</taxon>
    </lineage>
</organism>
<dbReference type="Pfam" id="PF01323">
    <property type="entry name" value="DSBA"/>
    <property type="match status" value="1"/>
</dbReference>
<reference evidence="2 3" key="1">
    <citation type="submission" date="2024-07" db="EMBL/GenBank/DDBJ databases">
        <title>Section-level genome sequencing and comparative genomics of Aspergillus sections Usti and Cavernicolus.</title>
        <authorList>
            <consortium name="Lawrence Berkeley National Laboratory"/>
            <person name="Nybo J.L."/>
            <person name="Vesth T.C."/>
            <person name="Theobald S."/>
            <person name="Frisvad J.C."/>
            <person name="Larsen T.O."/>
            <person name="Kjaerboelling I."/>
            <person name="Rothschild-Mancinelli K."/>
            <person name="Lyhne E.K."/>
            <person name="Kogle M.E."/>
            <person name="Barry K."/>
            <person name="Clum A."/>
            <person name="Na H."/>
            <person name="Ledsgaard L."/>
            <person name="Lin J."/>
            <person name="Lipzen A."/>
            <person name="Kuo A."/>
            <person name="Riley R."/>
            <person name="Mondo S."/>
            <person name="LaButti K."/>
            <person name="Haridas S."/>
            <person name="Pangalinan J."/>
            <person name="Salamov A.A."/>
            <person name="Simmons B.A."/>
            <person name="Magnuson J.K."/>
            <person name="Chen J."/>
            <person name="Drula E."/>
            <person name="Henrissat B."/>
            <person name="Wiebenga A."/>
            <person name="Lubbers R.J."/>
            <person name="Gomes A.C."/>
            <person name="Makela M.R."/>
            <person name="Stajich J."/>
            <person name="Grigoriev I.V."/>
            <person name="Mortensen U.H."/>
            <person name="De vries R.P."/>
            <person name="Baker S.E."/>
            <person name="Andersen M.R."/>
        </authorList>
    </citation>
    <scope>NUCLEOTIDE SEQUENCE [LARGE SCALE GENOMIC DNA]</scope>
    <source>
        <strain evidence="2 3">CBS 600.67</strain>
    </source>
</reference>
<keyword evidence="3" id="KW-1185">Reference proteome</keyword>
<comment type="caution">
    <text evidence="2">The sequence shown here is derived from an EMBL/GenBank/DDBJ whole genome shotgun (WGS) entry which is preliminary data.</text>
</comment>
<name>A0ABR4HHC3_9EURO</name>
<dbReference type="PANTHER" id="PTHR13887">
    <property type="entry name" value="GLUTATHIONE S-TRANSFERASE KAPPA"/>
    <property type="match status" value="1"/>
</dbReference>
<dbReference type="EMBL" id="JBFXLS010000119">
    <property type="protein sequence ID" value="KAL2814881.1"/>
    <property type="molecule type" value="Genomic_DNA"/>
</dbReference>
<proteinExistence type="predicted"/>
<feature type="domain" description="DSBA-like thioredoxin" evidence="1">
    <location>
        <begin position="6"/>
        <end position="214"/>
    </location>
</feature>
<evidence type="ECO:0000259" key="1">
    <source>
        <dbReference type="Pfam" id="PF01323"/>
    </source>
</evidence>
<evidence type="ECO:0000313" key="3">
    <source>
        <dbReference type="Proteomes" id="UP001610335"/>
    </source>
</evidence>